<dbReference type="KEGG" id="vg:24607688"/>
<dbReference type="OrthoDB" id="18917at10239"/>
<organism evidence="2 3">
    <name type="scientific">Bacillus phage Pascal</name>
    <dbReference type="NCBI Taxonomy" id="1540092"/>
    <lineage>
        <taxon>Viruses</taxon>
        <taxon>Duplodnaviria</taxon>
        <taxon>Heunggongvirae</taxon>
        <taxon>Uroviricota</taxon>
        <taxon>Caudoviricetes</taxon>
        <taxon>Pagevirus</taxon>
        <taxon>Pagevirus pascal</taxon>
    </lineage>
</organism>
<dbReference type="RefSeq" id="YP_009151477.1">
    <property type="nucleotide sequence ID" value="NC_027372.1"/>
</dbReference>
<evidence type="ECO:0000313" key="3">
    <source>
        <dbReference type="Proteomes" id="UP000030208"/>
    </source>
</evidence>
<accession>A0A0A0RPT6</accession>
<gene>
    <name evidence="2" type="ORF">CPT_Pascal9</name>
</gene>
<protein>
    <submittedName>
        <fullName evidence="2">Uncharacterized protein</fullName>
    </submittedName>
</protein>
<feature type="compositionally biased region" description="Acidic residues" evidence="1">
    <location>
        <begin position="114"/>
        <end position="124"/>
    </location>
</feature>
<dbReference type="EMBL" id="KM236247">
    <property type="protein sequence ID" value="AIW03644.1"/>
    <property type="molecule type" value="Genomic_DNA"/>
</dbReference>
<evidence type="ECO:0000256" key="1">
    <source>
        <dbReference type="SAM" id="MobiDB-lite"/>
    </source>
</evidence>
<evidence type="ECO:0000313" key="2">
    <source>
        <dbReference type="EMBL" id="AIW03644.1"/>
    </source>
</evidence>
<reference evidence="2 3" key="1">
    <citation type="journal article" date="2015" name="Genome Announc.">
        <title>Complete Genome of Bacillus megaterium Podophage Pascal.</title>
        <authorList>
            <person name="Snowden J.D."/>
            <person name="Vega Gonzalez A.E."/>
            <person name="Maroun J.W."/>
            <person name="Hernandez A.C."/>
            <person name="Kuty Everett G.F."/>
        </authorList>
    </citation>
    <scope>NUCLEOTIDE SEQUENCE [LARGE SCALE GENOMIC DNA]</scope>
</reference>
<proteinExistence type="predicted"/>
<feature type="region of interest" description="Disordered" evidence="1">
    <location>
        <begin position="105"/>
        <end position="124"/>
    </location>
</feature>
<dbReference type="Proteomes" id="UP000030208">
    <property type="component" value="Segment"/>
</dbReference>
<keyword evidence="3" id="KW-1185">Reference proteome</keyword>
<sequence length="124" mass="14176">MPTLIEVLPKFQNENDQECFPMSPAAEYEGHFMDGYVRSEWFKSVFPDIANGVLPLSQTRYAALKDIGDMWKINAINWRKSGLVSVYNIKAEDIIEEEEAFLLEMYPPAPEEQPPTEEETTEGA</sequence>
<name>A0A0A0RPT6_9CAUD</name>
<dbReference type="GeneID" id="24607688"/>